<dbReference type="Pfam" id="PF03061">
    <property type="entry name" value="4HBT"/>
    <property type="match status" value="1"/>
</dbReference>
<dbReference type="Proteomes" id="UP000516148">
    <property type="component" value="Chromosome"/>
</dbReference>
<organism evidence="2 3">
    <name type="scientific">Sphingomonas alpina</name>
    <dbReference type="NCBI Taxonomy" id="653931"/>
    <lineage>
        <taxon>Bacteria</taxon>
        <taxon>Pseudomonadati</taxon>
        <taxon>Pseudomonadota</taxon>
        <taxon>Alphaproteobacteria</taxon>
        <taxon>Sphingomonadales</taxon>
        <taxon>Sphingomonadaceae</taxon>
        <taxon>Sphingomonas</taxon>
    </lineage>
</organism>
<proteinExistence type="predicted"/>
<evidence type="ECO:0000259" key="1">
    <source>
        <dbReference type="Pfam" id="PF03061"/>
    </source>
</evidence>
<feature type="domain" description="Thioesterase" evidence="1">
    <location>
        <begin position="37"/>
        <end position="118"/>
    </location>
</feature>
<name>A0A7H0LGN3_9SPHN</name>
<dbReference type="EMBL" id="CP061038">
    <property type="protein sequence ID" value="QNQ08836.1"/>
    <property type="molecule type" value="Genomic_DNA"/>
</dbReference>
<dbReference type="CDD" id="cd03443">
    <property type="entry name" value="PaaI_thioesterase"/>
    <property type="match status" value="1"/>
</dbReference>
<dbReference type="GO" id="GO:0016790">
    <property type="term" value="F:thiolester hydrolase activity"/>
    <property type="evidence" value="ECO:0007669"/>
    <property type="project" value="UniProtKB-ARBA"/>
</dbReference>
<dbReference type="SUPFAM" id="SSF54637">
    <property type="entry name" value="Thioesterase/thiol ester dehydrase-isomerase"/>
    <property type="match status" value="1"/>
</dbReference>
<evidence type="ECO:0000313" key="2">
    <source>
        <dbReference type="EMBL" id="QNQ08836.1"/>
    </source>
</evidence>
<dbReference type="AlphaFoldDB" id="A0A7H0LGN3"/>
<reference evidence="2 3" key="1">
    <citation type="submission" date="2020-09" db="EMBL/GenBank/DDBJ databases">
        <title>Sphingomonas sp., a new species isolated from pork steak.</title>
        <authorList>
            <person name="Heidler von Heilborn D."/>
        </authorList>
    </citation>
    <scope>NUCLEOTIDE SEQUENCE [LARGE SCALE GENOMIC DNA]</scope>
    <source>
        <strain evidence="3">S8-3T</strain>
    </source>
</reference>
<keyword evidence="3" id="KW-1185">Reference proteome</keyword>
<accession>A0A7H0LGN3</accession>
<dbReference type="KEGG" id="spap:H3Z74_19280"/>
<dbReference type="InterPro" id="IPR029069">
    <property type="entry name" value="HotDog_dom_sf"/>
</dbReference>
<evidence type="ECO:0000313" key="3">
    <source>
        <dbReference type="Proteomes" id="UP000516148"/>
    </source>
</evidence>
<gene>
    <name evidence="2" type="ORF">H3Z74_19280</name>
</gene>
<protein>
    <submittedName>
        <fullName evidence="2">PaaI family thioesterase</fullName>
    </submittedName>
</protein>
<sequence length="132" mass="13862">MLPPYADLLGLTVDPDLSDAAPVLIMPFGDDVLGRPGFLHGGAISGLMEMAAIAALQHALAAEGGAKESRGRIKPINVTVDFMRGGRDKPTRAQGVVTRLGNRVANVEATAWQDDPAKPIAAARMNYMVARG</sequence>
<dbReference type="Gene3D" id="3.10.129.10">
    <property type="entry name" value="Hotdog Thioesterase"/>
    <property type="match status" value="1"/>
</dbReference>
<dbReference type="RefSeq" id="WP_187761163.1">
    <property type="nucleotide sequence ID" value="NZ_CP061038.1"/>
</dbReference>
<dbReference type="InterPro" id="IPR006683">
    <property type="entry name" value="Thioestr_dom"/>
</dbReference>